<dbReference type="AlphaFoldDB" id="A0A010YL07"/>
<accession>A0A010YL07</accession>
<dbReference type="SUPFAM" id="SSF52980">
    <property type="entry name" value="Restriction endonuclease-like"/>
    <property type="match status" value="1"/>
</dbReference>
<proteinExistence type="predicted"/>
<dbReference type="InterPro" id="IPR011335">
    <property type="entry name" value="Restrct_endonuc-II-like"/>
</dbReference>
<name>A0A010YL07_9ACTN</name>
<feature type="domain" description="Putative restriction endonuclease" evidence="1">
    <location>
        <begin position="27"/>
        <end position="159"/>
    </location>
</feature>
<evidence type="ECO:0000313" key="2">
    <source>
        <dbReference type="EMBL" id="EXG80920.1"/>
    </source>
</evidence>
<dbReference type="EMBL" id="JFBT01000001">
    <property type="protein sequence ID" value="EXG80920.1"/>
    <property type="molecule type" value="Genomic_DNA"/>
</dbReference>
<dbReference type="CDD" id="cd06260">
    <property type="entry name" value="DUF820-like"/>
    <property type="match status" value="1"/>
</dbReference>
<dbReference type="InterPro" id="IPR012296">
    <property type="entry name" value="Nuclease_put_TT1808"/>
</dbReference>
<protein>
    <recommendedName>
        <fullName evidence="1">Putative restriction endonuclease domain-containing protein</fullName>
    </recommendedName>
</protein>
<dbReference type="Gene3D" id="3.90.1570.10">
    <property type="entry name" value="tt1808, chain A"/>
    <property type="match status" value="1"/>
</dbReference>
<gene>
    <name evidence="2" type="ORF">CryarDRAFT_2015</name>
</gene>
<dbReference type="Proteomes" id="UP000021053">
    <property type="component" value="Unassembled WGS sequence"/>
</dbReference>
<comment type="caution">
    <text evidence="2">The sequence shown here is derived from an EMBL/GenBank/DDBJ whole genome shotgun (WGS) entry which is preliminary data.</text>
</comment>
<sequence length="196" mass="22160">MTAIVGFESLSARPGPFGWTDDMLAEIPEGVRYEIEDGHLIVTPQPIPWHQDAGFIVTAALRENCPRDLIALYECEIRVLNDAGHIVQRRIPDVMVLPRALRERDAERGWIQPNEVPVAAEIVSTGSRVADRITKVGVYAEWGVGLYLRIEREPSVALYEYRLDPVTKTYLTPVEHAEVFETDDPYPIRIELAALR</sequence>
<dbReference type="Pfam" id="PF05685">
    <property type="entry name" value="Uma2"/>
    <property type="match status" value="1"/>
</dbReference>
<keyword evidence="3" id="KW-1185">Reference proteome</keyword>
<reference evidence="2 3" key="1">
    <citation type="submission" date="2013-07" db="EMBL/GenBank/DDBJ databases">
        <authorList>
            <consortium name="DOE Joint Genome Institute"/>
            <person name="Eisen J."/>
            <person name="Huntemann M."/>
            <person name="Han J."/>
            <person name="Chen A."/>
            <person name="Kyrpides N."/>
            <person name="Mavromatis K."/>
            <person name="Markowitz V."/>
            <person name="Palaniappan K."/>
            <person name="Ivanova N."/>
            <person name="Schaumberg A."/>
            <person name="Pati A."/>
            <person name="Liolios K."/>
            <person name="Nordberg H.P."/>
            <person name="Cantor M.N."/>
            <person name="Hua S.X."/>
            <person name="Woyke T."/>
        </authorList>
    </citation>
    <scope>NUCLEOTIDE SEQUENCE [LARGE SCALE GENOMIC DNA]</scope>
    <source>
        <strain evidence="2 3">DSM 44712</strain>
    </source>
</reference>
<dbReference type="HOGENOM" id="CLU_076312_4_0_11"/>
<dbReference type="InterPro" id="IPR008538">
    <property type="entry name" value="Uma2"/>
</dbReference>
<evidence type="ECO:0000259" key="1">
    <source>
        <dbReference type="Pfam" id="PF05685"/>
    </source>
</evidence>
<organism evidence="2 3">
    <name type="scientific">Cryptosporangium arvum DSM 44712</name>
    <dbReference type="NCBI Taxonomy" id="927661"/>
    <lineage>
        <taxon>Bacteria</taxon>
        <taxon>Bacillati</taxon>
        <taxon>Actinomycetota</taxon>
        <taxon>Actinomycetes</taxon>
        <taxon>Cryptosporangiales</taxon>
        <taxon>Cryptosporangiaceae</taxon>
        <taxon>Cryptosporangium</taxon>
    </lineage>
</organism>
<evidence type="ECO:0000313" key="3">
    <source>
        <dbReference type="Proteomes" id="UP000021053"/>
    </source>
</evidence>